<dbReference type="VEuPathDB" id="TriTrypDB:TcG_00707"/>
<keyword evidence="1" id="KW-1133">Transmembrane helix</keyword>
<dbReference type="OrthoDB" id="247796at2759"/>
<keyword evidence="1" id="KW-0472">Membrane</keyword>
<accession>A0A2V2VF32</accession>
<gene>
    <name evidence="2" type="ORF">C4B63_28g385c</name>
</gene>
<organism evidence="2 3">
    <name type="scientific">Trypanosoma cruzi</name>
    <dbReference type="NCBI Taxonomy" id="5693"/>
    <lineage>
        <taxon>Eukaryota</taxon>
        <taxon>Discoba</taxon>
        <taxon>Euglenozoa</taxon>
        <taxon>Kinetoplastea</taxon>
        <taxon>Metakinetoplastina</taxon>
        <taxon>Trypanosomatida</taxon>
        <taxon>Trypanosomatidae</taxon>
        <taxon>Trypanosoma</taxon>
        <taxon>Schizotrypanum</taxon>
    </lineage>
</organism>
<reference evidence="2 3" key="1">
    <citation type="journal article" date="2018" name="Microb. Genom.">
        <title>Expanding an expanded genome: long-read sequencing of Trypanosoma cruzi.</title>
        <authorList>
            <person name="Berna L."/>
            <person name="Rodriguez M."/>
            <person name="Chiribao M.L."/>
            <person name="Parodi-Talice A."/>
            <person name="Pita S."/>
            <person name="Rijo G."/>
            <person name="Alvarez-Valin F."/>
            <person name="Robello C."/>
        </authorList>
    </citation>
    <scope>NUCLEOTIDE SEQUENCE [LARGE SCALE GENOMIC DNA]</scope>
    <source>
        <strain evidence="2 3">Dm28c</strain>
    </source>
</reference>
<feature type="transmembrane region" description="Helical" evidence="1">
    <location>
        <begin position="6"/>
        <end position="31"/>
    </location>
</feature>
<name>A0A2V2VF32_TRYCR</name>
<evidence type="ECO:0000256" key="1">
    <source>
        <dbReference type="SAM" id="Phobius"/>
    </source>
</evidence>
<protein>
    <recommendedName>
        <fullName evidence="4">Transmembrane protein</fullName>
    </recommendedName>
</protein>
<dbReference type="VEuPathDB" id="TriTrypDB:TcYC6_0081790"/>
<sequence length="135" mass="15510">MDRASWLSVSIIFLIILAVLLLLYFIVGIIVRYHKGMRHCPEVLPNYRCWCGLFHGLVVLLTCGRYAPRFAYCLNNYRYGNSGRDMHESALPSRPRQARHLAFEALQSDDEEDESSWEINVAMQPSDAVTVYPTV</sequence>
<evidence type="ECO:0000313" key="3">
    <source>
        <dbReference type="Proteomes" id="UP000246121"/>
    </source>
</evidence>
<dbReference type="AlphaFoldDB" id="A0A2V2VF32"/>
<evidence type="ECO:0008006" key="4">
    <source>
        <dbReference type="Google" id="ProtNLM"/>
    </source>
</evidence>
<dbReference type="Proteomes" id="UP000246121">
    <property type="component" value="Unassembled WGS sequence"/>
</dbReference>
<comment type="caution">
    <text evidence="2">The sequence shown here is derived from an EMBL/GenBank/DDBJ whole genome shotgun (WGS) entry which is preliminary data.</text>
</comment>
<proteinExistence type="predicted"/>
<dbReference type="VEuPathDB" id="TriTrypDB:BCY84_02274"/>
<dbReference type="VEuPathDB" id="TriTrypDB:TcBrA4_0009230"/>
<keyword evidence="1" id="KW-0812">Transmembrane</keyword>
<dbReference type="VEuPathDB" id="TriTrypDB:C4B63_28g385c"/>
<dbReference type="VEuPathDB" id="TriTrypDB:TcCL_ESM04275"/>
<dbReference type="EMBL" id="PRFA01000028">
    <property type="protein sequence ID" value="PWU94042.1"/>
    <property type="molecule type" value="Genomic_DNA"/>
</dbReference>
<dbReference type="VEuPathDB" id="TriTrypDB:TcCLB.508647.174"/>
<evidence type="ECO:0000313" key="2">
    <source>
        <dbReference type="EMBL" id="PWU94042.1"/>
    </source>
</evidence>
<dbReference type="VEuPathDB" id="TriTrypDB:C3747_69g1036c"/>